<keyword evidence="3 6" id="KW-0732">Signal</keyword>
<keyword evidence="2" id="KW-1003">Cell membrane</keyword>
<name>A0A096AJ91_9BACT</name>
<dbReference type="Proteomes" id="UP000029578">
    <property type="component" value="Unassembled WGS sequence"/>
</dbReference>
<evidence type="ECO:0000256" key="2">
    <source>
        <dbReference type="ARBA" id="ARBA00022475"/>
    </source>
</evidence>
<protein>
    <recommendedName>
        <fullName evidence="7">ABC transporter substrate-binding protein PnrA-like domain-containing protein</fullName>
    </recommendedName>
</protein>
<evidence type="ECO:0000313" key="8">
    <source>
        <dbReference type="EMBL" id="KGF46890.1"/>
    </source>
</evidence>
<evidence type="ECO:0000256" key="1">
    <source>
        <dbReference type="ARBA" id="ARBA00004236"/>
    </source>
</evidence>
<evidence type="ECO:0000256" key="6">
    <source>
        <dbReference type="SAM" id="SignalP"/>
    </source>
</evidence>
<comment type="subcellular location">
    <subcellularLocation>
        <location evidence="1">Cell membrane</location>
    </subcellularLocation>
</comment>
<keyword evidence="4" id="KW-0472">Membrane</keyword>
<evidence type="ECO:0000259" key="7">
    <source>
        <dbReference type="Pfam" id="PF02608"/>
    </source>
</evidence>
<reference evidence="8 9" key="1">
    <citation type="submission" date="2014-07" db="EMBL/GenBank/DDBJ databases">
        <authorList>
            <person name="McCorrison J."/>
            <person name="Sanka R."/>
            <person name="Torralba M."/>
            <person name="Gillis M."/>
            <person name="Haft D.H."/>
            <person name="Methe B."/>
            <person name="Sutton G."/>
            <person name="Nelson K.E."/>
        </authorList>
    </citation>
    <scope>NUCLEOTIDE SEQUENCE [LARGE SCALE GENOMIC DNA]</scope>
    <source>
        <strain evidence="8 9">DNF00666</strain>
    </source>
</reference>
<dbReference type="PANTHER" id="PTHR34296">
    <property type="entry name" value="TRANSCRIPTIONAL ACTIVATOR PROTEIN MED"/>
    <property type="match status" value="1"/>
</dbReference>
<evidence type="ECO:0000256" key="3">
    <source>
        <dbReference type="ARBA" id="ARBA00022729"/>
    </source>
</evidence>
<organism evidence="8 9">
    <name type="scientific">Prevotella melaninogenica DNF00666</name>
    <dbReference type="NCBI Taxonomy" id="1401073"/>
    <lineage>
        <taxon>Bacteria</taxon>
        <taxon>Pseudomonadati</taxon>
        <taxon>Bacteroidota</taxon>
        <taxon>Bacteroidia</taxon>
        <taxon>Bacteroidales</taxon>
        <taxon>Prevotellaceae</taxon>
        <taxon>Prevotella</taxon>
    </lineage>
</organism>
<dbReference type="EMBL" id="JRNS01000389">
    <property type="protein sequence ID" value="KGF46890.1"/>
    <property type="molecule type" value="Genomic_DNA"/>
</dbReference>
<sequence length="343" mass="39315">MKNISFPVLLILFSFAVFTACSVEDNAISEVSVKRTVEVLFSPRGLGDEGYNDLILRGLQRFHRQNPEVDFTFYSPASLEEGERIFRKWIASETASRDSSLFVLASSVYEVIAANCLNEASTNRVSHNVLLFESENPQGLNLHTFQISTYGASFLAGATVARHIRKPLLVLAYDTDLPVRYAIDGFEHGYQAATKQTRSLPREYLAADWHGYDMSEEVYLRMFEWEKTYDFVYAVAGSSNRGIFRFQREHKSLYGAGMDTDQSLLSNRIIGSLVKHIDRLIVDYLTTWKKGKEQEKKLIFGLESGYVDWQVAPNYLESFSSIKDKWRTQAIIKEKEFLQKNRK</sequence>
<dbReference type="GO" id="GO:0005886">
    <property type="term" value="C:plasma membrane"/>
    <property type="evidence" value="ECO:0007669"/>
    <property type="project" value="UniProtKB-SubCell"/>
</dbReference>
<evidence type="ECO:0000313" key="9">
    <source>
        <dbReference type="Proteomes" id="UP000029578"/>
    </source>
</evidence>
<feature type="signal peptide" evidence="6">
    <location>
        <begin position="1"/>
        <end position="19"/>
    </location>
</feature>
<gene>
    <name evidence="8" type="ORF">HMPREF0661_07715</name>
</gene>
<dbReference type="RefSeq" id="WP_036865288.1">
    <property type="nucleotide sequence ID" value="NZ_JRNS01000389.1"/>
</dbReference>
<evidence type="ECO:0000256" key="4">
    <source>
        <dbReference type="ARBA" id="ARBA00023136"/>
    </source>
</evidence>
<keyword evidence="5" id="KW-0449">Lipoprotein</keyword>
<proteinExistence type="predicted"/>
<dbReference type="AlphaFoldDB" id="A0A096AJ91"/>
<dbReference type="Pfam" id="PF02608">
    <property type="entry name" value="Bmp"/>
    <property type="match status" value="1"/>
</dbReference>
<comment type="caution">
    <text evidence="8">The sequence shown here is derived from an EMBL/GenBank/DDBJ whole genome shotgun (WGS) entry which is preliminary data.</text>
</comment>
<feature type="chain" id="PRO_5001923803" description="ABC transporter substrate-binding protein PnrA-like domain-containing protein" evidence="6">
    <location>
        <begin position="20"/>
        <end position="343"/>
    </location>
</feature>
<evidence type="ECO:0000256" key="5">
    <source>
        <dbReference type="ARBA" id="ARBA00023288"/>
    </source>
</evidence>
<dbReference type="InterPro" id="IPR003760">
    <property type="entry name" value="PnrA-like"/>
</dbReference>
<feature type="domain" description="ABC transporter substrate-binding protein PnrA-like" evidence="7">
    <location>
        <begin position="39"/>
        <end position="329"/>
    </location>
</feature>
<accession>A0A096AJ91</accession>
<dbReference type="PROSITE" id="PS51257">
    <property type="entry name" value="PROKAR_LIPOPROTEIN"/>
    <property type="match status" value="1"/>
</dbReference>
<dbReference type="InterPro" id="IPR050957">
    <property type="entry name" value="BMP_lipoprotein"/>
</dbReference>
<dbReference type="PANTHER" id="PTHR34296:SF2">
    <property type="entry name" value="ABC TRANSPORTER GUANOSINE-BINDING PROTEIN NUPN"/>
    <property type="match status" value="1"/>
</dbReference>
<dbReference type="Gene3D" id="3.40.50.2300">
    <property type="match status" value="2"/>
</dbReference>